<evidence type="ECO:0000256" key="7">
    <source>
        <dbReference type="ARBA" id="ARBA00023136"/>
    </source>
</evidence>
<name>A0ABN8EE87_9GAMM</name>
<dbReference type="EMBL" id="CAKLPX010000001">
    <property type="protein sequence ID" value="CAH0990541.1"/>
    <property type="molecule type" value="Genomic_DNA"/>
</dbReference>
<keyword evidence="3" id="KW-0813">Transport</keyword>
<evidence type="ECO:0000313" key="9">
    <source>
        <dbReference type="EMBL" id="CAH0990541.1"/>
    </source>
</evidence>
<reference evidence="9" key="1">
    <citation type="submission" date="2021-12" db="EMBL/GenBank/DDBJ databases">
        <authorList>
            <person name="Rodrigo-Torres L."/>
            <person name="Arahal R. D."/>
            <person name="Lucena T."/>
        </authorList>
    </citation>
    <scope>NUCLEOTIDE SEQUENCE</scope>
    <source>
        <strain evidence="9">CECT 8267</strain>
    </source>
</reference>
<comment type="similarity">
    <text evidence="2">Belongs to the binding-protein-dependent transport system permease family. FecCD subfamily.</text>
</comment>
<evidence type="ECO:0000256" key="4">
    <source>
        <dbReference type="ARBA" id="ARBA00022475"/>
    </source>
</evidence>
<feature type="transmembrane region" description="Helical" evidence="8">
    <location>
        <begin position="264"/>
        <end position="282"/>
    </location>
</feature>
<evidence type="ECO:0000256" key="5">
    <source>
        <dbReference type="ARBA" id="ARBA00022692"/>
    </source>
</evidence>
<keyword evidence="10" id="KW-1185">Reference proteome</keyword>
<feature type="transmembrane region" description="Helical" evidence="8">
    <location>
        <begin position="225"/>
        <end position="252"/>
    </location>
</feature>
<evidence type="ECO:0000256" key="2">
    <source>
        <dbReference type="ARBA" id="ARBA00007935"/>
    </source>
</evidence>
<dbReference type="Gene3D" id="1.10.3470.10">
    <property type="entry name" value="ABC transporter involved in vitamin B12 uptake, BtuC"/>
    <property type="match status" value="1"/>
</dbReference>
<evidence type="ECO:0000256" key="6">
    <source>
        <dbReference type="ARBA" id="ARBA00022989"/>
    </source>
</evidence>
<feature type="transmembrane region" description="Helical" evidence="8">
    <location>
        <begin position="135"/>
        <end position="158"/>
    </location>
</feature>
<feature type="transmembrane region" description="Helical" evidence="8">
    <location>
        <begin position="178"/>
        <end position="197"/>
    </location>
</feature>
<evidence type="ECO:0000256" key="1">
    <source>
        <dbReference type="ARBA" id="ARBA00004651"/>
    </source>
</evidence>
<feature type="transmembrane region" description="Helical" evidence="8">
    <location>
        <begin position="83"/>
        <end position="102"/>
    </location>
</feature>
<dbReference type="InterPro" id="IPR037294">
    <property type="entry name" value="ABC_BtuC-like"/>
</dbReference>
<keyword evidence="5 8" id="KW-0812">Transmembrane</keyword>
<keyword evidence="7 8" id="KW-0472">Membrane</keyword>
<evidence type="ECO:0000313" key="10">
    <source>
        <dbReference type="Proteomes" id="UP000838100"/>
    </source>
</evidence>
<gene>
    <name evidence="9" type="primary">feuC</name>
    <name evidence="9" type="ORF">SIN8267_00634</name>
</gene>
<keyword evidence="6 8" id="KW-1133">Transmembrane helix</keyword>
<feature type="transmembrane region" description="Helical" evidence="8">
    <location>
        <begin position="294"/>
        <end position="313"/>
    </location>
</feature>
<evidence type="ECO:0000256" key="8">
    <source>
        <dbReference type="SAM" id="Phobius"/>
    </source>
</evidence>
<organism evidence="9 10">
    <name type="scientific">Sinobacterium norvegicum</name>
    <dbReference type="NCBI Taxonomy" id="1641715"/>
    <lineage>
        <taxon>Bacteria</taxon>
        <taxon>Pseudomonadati</taxon>
        <taxon>Pseudomonadota</taxon>
        <taxon>Gammaproteobacteria</taxon>
        <taxon>Cellvibrionales</taxon>
        <taxon>Spongiibacteraceae</taxon>
        <taxon>Sinobacterium</taxon>
    </lineage>
</organism>
<sequence>MIPLLFMIMVLLALFSLSIGEIPLSIVELPGILLQTEGSLSQLVVVELRLPRTLLAIMIGSGLALCGAALQGLLRNPLASPELLGVSSCSAFGAVIALYFGLFSIHWLIMPLAGVIGGLLAVIVVLALARGGGSLILAGVAINALAGSLLALALYLAPSPFALNEMVLWLMGSLANRSLGDVYFVLPFMVIGWLLVLSSGRLLDAMTLGEETANSLGVAVDRQRLLLIVGVAMIVGSAVSVSGNIAFIGLVVPHIMRPLVAYQPAKLLPVSALAGAILLLAADIASRTIGSQPLQVGVITTLMGAPFFLWLVMKYRGGDQSW</sequence>
<comment type="caution">
    <text evidence="9">The sequence shown here is derived from an EMBL/GenBank/DDBJ whole genome shotgun (WGS) entry which is preliminary data.</text>
</comment>
<dbReference type="InterPro" id="IPR000522">
    <property type="entry name" value="ABC_transptr_permease_BtuC"/>
</dbReference>
<dbReference type="Proteomes" id="UP000838100">
    <property type="component" value="Unassembled WGS sequence"/>
</dbReference>
<proteinExistence type="inferred from homology"/>
<dbReference type="Pfam" id="PF01032">
    <property type="entry name" value="FecCD"/>
    <property type="match status" value="1"/>
</dbReference>
<comment type="subcellular location">
    <subcellularLocation>
        <location evidence="1">Cell membrane</location>
        <topology evidence="1">Multi-pass membrane protein</topology>
    </subcellularLocation>
</comment>
<feature type="transmembrane region" description="Helical" evidence="8">
    <location>
        <begin position="53"/>
        <end position="74"/>
    </location>
</feature>
<dbReference type="SUPFAM" id="SSF81345">
    <property type="entry name" value="ABC transporter involved in vitamin B12 uptake, BtuC"/>
    <property type="match status" value="1"/>
</dbReference>
<dbReference type="CDD" id="cd06550">
    <property type="entry name" value="TM_ABC_iron-siderophores_like"/>
    <property type="match status" value="1"/>
</dbReference>
<feature type="transmembrane region" description="Helical" evidence="8">
    <location>
        <begin position="108"/>
        <end position="128"/>
    </location>
</feature>
<protein>
    <submittedName>
        <fullName evidence="9">Iron-uptake system permease protein FeuC</fullName>
    </submittedName>
</protein>
<keyword evidence="4" id="KW-1003">Cell membrane</keyword>
<dbReference type="PANTHER" id="PTHR30472:SF25">
    <property type="entry name" value="ABC TRANSPORTER PERMEASE PROTEIN MJ0876-RELATED"/>
    <property type="match status" value="1"/>
</dbReference>
<evidence type="ECO:0000256" key="3">
    <source>
        <dbReference type="ARBA" id="ARBA00022448"/>
    </source>
</evidence>
<accession>A0ABN8EE87</accession>
<dbReference type="PANTHER" id="PTHR30472">
    <property type="entry name" value="FERRIC ENTEROBACTIN TRANSPORT SYSTEM PERMEASE PROTEIN"/>
    <property type="match status" value="1"/>
</dbReference>